<name>S7VEB5_DESML</name>
<dbReference type="SUPFAM" id="SSF57997">
    <property type="entry name" value="Tropomyosin"/>
    <property type="match status" value="1"/>
</dbReference>
<proteinExistence type="predicted"/>
<accession>S7VEB5</accession>
<evidence type="ECO:0000313" key="2">
    <source>
        <dbReference type="EMBL" id="EPR45064.1"/>
    </source>
</evidence>
<comment type="caution">
    <text evidence="2">The sequence shown here is derived from an EMBL/GenBank/DDBJ whole genome shotgun (WGS) entry which is preliminary data.</text>
</comment>
<sequence length="81" mass="9741">MLDGKGKPDDSGYKSPIRKLAKFFENSRDSWKSKCQEAKYKVKMLQNKLRYLEKRKAELNKRVKKLEEELQEYRQKKNDDG</sequence>
<dbReference type="Proteomes" id="UP000014977">
    <property type="component" value="Unassembled WGS sequence"/>
</dbReference>
<reference evidence="2 3" key="1">
    <citation type="journal article" date="2013" name="Genome Announc.">
        <title>Draft genome sequences for three mercury-methylating, sulfate-reducing bacteria.</title>
        <authorList>
            <person name="Brown S.D."/>
            <person name="Hurt R.A.Jr."/>
            <person name="Gilmour C.C."/>
            <person name="Elias D.A."/>
        </authorList>
    </citation>
    <scope>NUCLEOTIDE SEQUENCE [LARGE SCALE GENOMIC DNA]</scope>
    <source>
        <strain evidence="2 3">DSM 2059</strain>
    </source>
</reference>
<keyword evidence="3" id="KW-1185">Reference proteome</keyword>
<evidence type="ECO:0000313" key="3">
    <source>
        <dbReference type="Proteomes" id="UP000014977"/>
    </source>
</evidence>
<protein>
    <submittedName>
        <fullName evidence="2">Putative Striatin</fullName>
    </submittedName>
</protein>
<dbReference type="AlphaFoldDB" id="S7VEB5"/>
<organism evidence="2 3">
    <name type="scientific">Desulfococcus multivorans DSM 2059</name>
    <dbReference type="NCBI Taxonomy" id="1121405"/>
    <lineage>
        <taxon>Bacteria</taxon>
        <taxon>Pseudomonadati</taxon>
        <taxon>Thermodesulfobacteriota</taxon>
        <taxon>Desulfobacteria</taxon>
        <taxon>Desulfobacterales</taxon>
        <taxon>Desulfococcaceae</taxon>
        <taxon>Desulfococcus</taxon>
    </lineage>
</organism>
<dbReference type="EMBL" id="ATHJ01000002">
    <property type="protein sequence ID" value="EPR45064.1"/>
    <property type="molecule type" value="Genomic_DNA"/>
</dbReference>
<feature type="coiled-coil region" evidence="1">
    <location>
        <begin position="35"/>
        <end position="76"/>
    </location>
</feature>
<evidence type="ECO:0000256" key="1">
    <source>
        <dbReference type="SAM" id="Coils"/>
    </source>
</evidence>
<dbReference type="RefSeq" id="WP_020875244.1">
    <property type="nucleotide sequence ID" value="NZ_ATHJ01000002.1"/>
</dbReference>
<gene>
    <name evidence="2" type="ORF">dsmv_3692</name>
</gene>
<keyword evidence="1" id="KW-0175">Coiled coil</keyword>
<dbReference type="PATRIC" id="fig|1121405.3.peg.1"/>